<protein>
    <recommendedName>
        <fullName evidence="5">Ketopantoate reductase PanE/ApbA C terminal-domain-containing protein</fullName>
    </recommendedName>
</protein>
<comment type="caution">
    <text evidence="3">The sequence shown here is derived from an EMBL/GenBank/DDBJ whole genome shotgun (WGS) entry which is preliminary data.</text>
</comment>
<dbReference type="PANTHER" id="PTHR21708">
    <property type="entry name" value="PROBABLE 2-DEHYDROPANTOATE 2-REDUCTASE"/>
    <property type="match status" value="1"/>
</dbReference>
<dbReference type="Gene3D" id="1.10.1040.10">
    <property type="entry name" value="N-(1-d-carboxylethyl)-l-norvaline Dehydrogenase, domain 2"/>
    <property type="match status" value="1"/>
</dbReference>
<evidence type="ECO:0000313" key="4">
    <source>
        <dbReference type="Proteomes" id="UP000320762"/>
    </source>
</evidence>
<dbReference type="OrthoDB" id="3609at2759"/>
<dbReference type="InterPro" id="IPR008927">
    <property type="entry name" value="6-PGluconate_DH-like_C_sf"/>
</dbReference>
<dbReference type="InterPro" id="IPR013328">
    <property type="entry name" value="6PGD_dom2"/>
</dbReference>
<keyword evidence="4" id="KW-1185">Reference proteome</keyword>
<dbReference type="GO" id="GO:0005737">
    <property type="term" value="C:cytoplasm"/>
    <property type="evidence" value="ECO:0007669"/>
    <property type="project" value="TreeGrafter"/>
</dbReference>
<proteinExistence type="predicted"/>
<dbReference type="EMBL" id="VDMD01000002">
    <property type="protein sequence ID" value="TRM67782.1"/>
    <property type="molecule type" value="Genomic_DNA"/>
</dbReference>
<feature type="domain" description="Ketopantoate reductase N-terminal" evidence="1">
    <location>
        <begin position="8"/>
        <end position="172"/>
    </location>
</feature>
<organism evidence="3 4">
    <name type="scientific">Schizophyllum amplum</name>
    <dbReference type="NCBI Taxonomy" id="97359"/>
    <lineage>
        <taxon>Eukaryota</taxon>
        <taxon>Fungi</taxon>
        <taxon>Dikarya</taxon>
        <taxon>Basidiomycota</taxon>
        <taxon>Agaricomycotina</taxon>
        <taxon>Agaricomycetes</taxon>
        <taxon>Agaricomycetidae</taxon>
        <taxon>Agaricales</taxon>
        <taxon>Schizophyllaceae</taxon>
        <taxon>Schizophyllum</taxon>
    </lineage>
</organism>
<dbReference type="InterPro" id="IPR013752">
    <property type="entry name" value="KPA_reductase"/>
</dbReference>
<feature type="domain" description="Ketopantoate reductase C-terminal" evidence="2">
    <location>
        <begin position="267"/>
        <end position="360"/>
    </location>
</feature>
<dbReference type="Pfam" id="PF08546">
    <property type="entry name" value="ApbA_C"/>
    <property type="match status" value="1"/>
</dbReference>
<dbReference type="PANTHER" id="PTHR21708:SF43">
    <property type="entry name" value="KETOPANTOATE REDUCTASE C-TERMINAL DOMAIN-CONTAINING PROTEIN"/>
    <property type="match status" value="1"/>
</dbReference>
<name>A0A550CSL5_9AGAR</name>
<sequence>MADSKKEVLLVGFGAVGGIYSLILQKSGKVNLTVVARSNYESVNNEGVHFKSEKFGDVQGWRPRRLVNSVKAAADRAYSHVFIAAKCVPEVVSNSQLVAPLLSDAYASSYPQPTYVLLQNGWNFERELYDSVKGLGKGEPRIVSSALYIMTNLHGPNVIWHNAVERVVLGMYRCDDYGTTMNSPEEQAVLDELEEILKAGGSTVEVVPEIQRRKYAKNMLNVTFAGFSCLTRYPLMSVFRPPPSEPIQYSTYVHPITADRVEEFAIPAMRGVMQELVNLAYALGFPDSAVDGIPSSCVVDAVEHARNTHNDASATHVASTLLDIEKGYPIEVEVIWGGIVRAARERQVDMPRTEMMYSILVVVENQLIRERALGPSK</sequence>
<dbReference type="InterPro" id="IPR013332">
    <property type="entry name" value="KPR_N"/>
</dbReference>
<accession>A0A550CSL5</accession>
<gene>
    <name evidence="3" type="ORF">BD626DRAFT_479824</name>
</gene>
<dbReference type="Pfam" id="PF02558">
    <property type="entry name" value="ApbA"/>
    <property type="match status" value="1"/>
</dbReference>
<evidence type="ECO:0000259" key="2">
    <source>
        <dbReference type="Pfam" id="PF08546"/>
    </source>
</evidence>
<dbReference type="InterPro" id="IPR051402">
    <property type="entry name" value="KPR-Related"/>
</dbReference>
<dbReference type="Proteomes" id="UP000320762">
    <property type="component" value="Unassembled WGS sequence"/>
</dbReference>
<evidence type="ECO:0008006" key="5">
    <source>
        <dbReference type="Google" id="ProtNLM"/>
    </source>
</evidence>
<dbReference type="SUPFAM" id="SSF48179">
    <property type="entry name" value="6-phosphogluconate dehydrogenase C-terminal domain-like"/>
    <property type="match status" value="1"/>
</dbReference>
<dbReference type="AlphaFoldDB" id="A0A550CSL5"/>
<dbReference type="Gene3D" id="3.40.50.720">
    <property type="entry name" value="NAD(P)-binding Rossmann-like Domain"/>
    <property type="match status" value="1"/>
</dbReference>
<evidence type="ECO:0000259" key="1">
    <source>
        <dbReference type="Pfam" id="PF02558"/>
    </source>
</evidence>
<reference evidence="3 4" key="1">
    <citation type="journal article" date="2019" name="New Phytol.">
        <title>Comparative genomics reveals unique wood-decay strategies and fruiting body development in the Schizophyllaceae.</title>
        <authorList>
            <person name="Almasi E."/>
            <person name="Sahu N."/>
            <person name="Krizsan K."/>
            <person name="Balint B."/>
            <person name="Kovacs G.M."/>
            <person name="Kiss B."/>
            <person name="Cseklye J."/>
            <person name="Drula E."/>
            <person name="Henrissat B."/>
            <person name="Nagy I."/>
            <person name="Chovatia M."/>
            <person name="Adam C."/>
            <person name="LaButti K."/>
            <person name="Lipzen A."/>
            <person name="Riley R."/>
            <person name="Grigoriev I.V."/>
            <person name="Nagy L.G."/>
        </authorList>
    </citation>
    <scope>NUCLEOTIDE SEQUENCE [LARGE SCALE GENOMIC DNA]</scope>
    <source>
        <strain evidence="3 4">NL-1724</strain>
    </source>
</reference>
<evidence type="ECO:0000313" key="3">
    <source>
        <dbReference type="EMBL" id="TRM67782.1"/>
    </source>
</evidence>